<dbReference type="PANTHER" id="PTHR23505:SF79">
    <property type="entry name" value="PROTEIN SPINSTER"/>
    <property type="match status" value="1"/>
</dbReference>
<dbReference type="Proteomes" id="UP000887566">
    <property type="component" value="Unplaced"/>
</dbReference>
<dbReference type="CDD" id="cd17328">
    <property type="entry name" value="MFS_spinster_like"/>
    <property type="match status" value="1"/>
</dbReference>
<dbReference type="Gene3D" id="1.20.1250.20">
    <property type="entry name" value="MFS general substrate transporter like domains"/>
    <property type="match status" value="1"/>
</dbReference>
<evidence type="ECO:0000313" key="7">
    <source>
        <dbReference type="Proteomes" id="UP000887566"/>
    </source>
</evidence>
<dbReference type="InterPro" id="IPR036259">
    <property type="entry name" value="MFS_trans_sf"/>
</dbReference>
<feature type="transmembrane region" description="Helical" evidence="6">
    <location>
        <begin position="191"/>
        <end position="212"/>
    </location>
</feature>
<evidence type="ECO:0000256" key="4">
    <source>
        <dbReference type="ARBA" id="ARBA00022989"/>
    </source>
</evidence>
<dbReference type="GO" id="GO:0016020">
    <property type="term" value="C:membrane"/>
    <property type="evidence" value="ECO:0007669"/>
    <property type="project" value="UniProtKB-SubCell"/>
</dbReference>
<feature type="transmembrane region" description="Helical" evidence="6">
    <location>
        <begin position="296"/>
        <end position="318"/>
    </location>
</feature>
<sequence>MSSEEAPSKPGSSIELVDTKNDASNQEQSVSGLGFIVGSNVADWLGHWQWGLRVTPIFGIICLILIVFVLHEPKRGEAEQAQVIPTSYWQDIKYLIFNRTYVYSTLGYTFVVFVAGAMTWWTPTAVEHAWAVTNHKEEASKDVKANISLVFGVITCLGGFFGVTLGSMVAQMWRDGKSCFKSVQNPRADPYVCAIGSFVAAPMLFASIQLFAKNSYLADFFVFLAVLNLCLNWAVVVDISMYVFIPSRRSTASAFQILFCHLFGDAASPYIIGLVSDGLRGSDTSALGHYNSLQRAFYIPNVVLIISGAFFLLSAFYVESDQRKATDEMHSNATCDISATEQSGSLTTSSINSTQ</sequence>
<keyword evidence="4 6" id="KW-1133">Transmembrane helix</keyword>
<feature type="transmembrane region" description="Helical" evidence="6">
    <location>
        <begin position="50"/>
        <end position="70"/>
    </location>
</feature>
<comment type="subcellular location">
    <subcellularLocation>
        <location evidence="1">Membrane</location>
        <topology evidence="1">Multi-pass membrane protein</topology>
    </subcellularLocation>
</comment>
<keyword evidence="5 6" id="KW-0472">Membrane</keyword>
<evidence type="ECO:0000313" key="8">
    <source>
        <dbReference type="WBParaSite" id="PSAMB.scaffold2763size21430.g19029.t1"/>
    </source>
</evidence>
<name>A0A914VYE2_9BILA</name>
<dbReference type="AlphaFoldDB" id="A0A914VYE2"/>
<dbReference type="SUPFAM" id="SSF103473">
    <property type="entry name" value="MFS general substrate transporter"/>
    <property type="match status" value="1"/>
</dbReference>
<proteinExistence type="predicted"/>
<evidence type="ECO:0000256" key="2">
    <source>
        <dbReference type="ARBA" id="ARBA00022448"/>
    </source>
</evidence>
<keyword evidence="3 6" id="KW-0812">Transmembrane</keyword>
<dbReference type="WBParaSite" id="PSAMB.scaffold2763size21430.g19029.t1">
    <property type="protein sequence ID" value="PSAMB.scaffold2763size21430.g19029.t1"/>
    <property type="gene ID" value="PSAMB.scaffold2763size21430.g19029"/>
</dbReference>
<keyword evidence="2" id="KW-0813">Transport</keyword>
<feature type="transmembrane region" description="Helical" evidence="6">
    <location>
        <begin position="101"/>
        <end position="121"/>
    </location>
</feature>
<evidence type="ECO:0000256" key="5">
    <source>
        <dbReference type="ARBA" id="ARBA00023136"/>
    </source>
</evidence>
<reference evidence="8" key="1">
    <citation type="submission" date="2022-11" db="UniProtKB">
        <authorList>
            <consortium name="WormBaseParasite"/>
        </authorList>
    </citation>
    <scope>IDENTIFICATION</scope>
</reference>
<feature type="transmembrane region" description="Helical" evidence="6">
    <location>
        <begin position="257"/>
        <end position="276"/>
    </location>
</feature>
<dbReference type="PANTHER" id="PTHR23505">
    <property type="entry name" value="SPINSTER"/>
    <property type="match status" value="1"/>
</dbReference>
<evidence type="ECO:0000256" key="3">
    <source>
        <dbReference type="ARBA" id="ARBA00022692"/>
    </source>
</evidence>
<dbReference type="InterPro" id="IPR044770">
    <property type="entry name" value="MFS_spinster-like"/>
</dbReference>
<evidence type="ECO:0000256" key="6">
    <source>
        <dbReference type="SAM" id="Phobius"/>
    </source>
</evidence>
<organism evidence="7 8">
    <name type="scientific">Plectus sambesii</name>
    <dbReference type="NCBI Taxonomy" id="2011161"/>
    <lineage>
        <taxon>Eukaryota</taxon>
        <taxon>Metazoa</taxon>
        <taxon>Ecdysozoa</taxon>
        <taxon>Nematoda</taxon>
        <taxon>Chromadorea</taxon>
        <taxon>Plectida</taxon>
        <taxon>Plectina</taxon>
        <taxon>Plectoidea</taxon>
        <taxon>Plectidae</taxon>
        <taxon>Plectus</taxon>
    </lineage>
</organism>
<accession>A0A914VYE2</accession>
<protein>
    <submittedName>
        <fullName evidence="8">Uncharacterized protein</fullName>
    </submittedName>
</protein>
<keyword evidence="7" id="KW-1185">Reference proteome</keyword>
<feature type="transmembrane region" description="Helical" evidence="6">
    <location>
        <begin position="218"/>
        <end position="245"/>
    </location>
</feature>
<evidence type="ECO:0000256" key="1">
    <source>
        <dbReference type="ARBA" id="ARBA00004141"/>
    </source>
</evidence>
<feature type="transmembrane region" description="Helical" evidence="6">
    <location>
        <begin position="147"/>
        <end position="170"/>
    </location>
</feature>